<dbReference type="AlphaFoldDB" id="A0AAU9JS49"/>
<proteinExistence type="predicted"/>
<reference evidence="2" key="1">
    <citation type="submission" date="2021-09" db="EMBL/GenBank/DDBJ databases">
        <authorList>
            <consortium name="AG Swart"/>
            <person name="Singh M."/>
            <person name="Singh A."/>
            <person name="Seah K."/>
            <person name="Emmerich C."/>
        </authorList>
    </citation>
    <scope>NUCLEOTIDE SEQUENCE</scope>
    <source>
        <strain evidence="2">ATCC30299</strain>
    </source>
</reference>
<organism evidence="2 3">
    <name type="scientific">Blepharisma stoltei</name>
    <dbReference type="NCBI Taxonomy" id="1481888"/>
    <lineage>
        <taxon>Eukaryota</taxon>
        <taxon>Sar</taxon>
        <taxon>Alveolata</taxon>
        <taxon>Ciliophora</taxon>
        <taxon>Postciliodesmatophora</taxon>
        <taxon>Heterotrichea</taxon>
        <taxon>Heterotrichida</taxon>
        <taxon>Blepharismidae</taxon>
        <taxon>Blepharisma</taxon>
    </lineage>
</organism>
<dbReference type="Proteomes" id="UP001162131">
    <property type="component" value="Unassembled WGS sequence"/>
</dbReference>
<name>A0AAU9JS49_9CILI</name>
<feature type="region of interest" description="Disordered" evidence="1">
    <location>
        <begin position="1"/>
        <end position="34"/>
    </location>
</feature>
<feature type="compositionally biased region" description="Basic residues" evidence="1">
    <location>
        <begin position="1"/>
        <end position="12"/>
    </location>
</feature>
<comment type="caution">
    <text evidence="2">The sequence shown here is derived from an EMBL/GenBank/DDBJ whole genome shotgun (WGS) entry which is preliminary data.</text>
</comment>
<accession>A0AAU9JS49</accession>
<keyword evidence="3" id="KW-1185">Reference proteome</keyword>
<gene>
    <name evidence="2" type="ORF">BSTOLATCC_MIC36342</name>
</gene>
<evidence type="ECO:0000313" key="2">
    <source>
        <dbReference type="EMBL" id="CAG9324556.1"/>
    </source>
</evidence>
<evidence type="ECO:0000256" key="1">
    <source>
        <dbReference type="SAM" id="MobiDB-lite"/>
    </source>
</evidence>
<dbReference type="EMBL" id="CAJZBQ010000036">
    <property type="protein sequence ID" value="CAG9324556.1"/>
    <property type="molecule type" value="Genomic_DNA"/>
</dbReference>
<protein>
    <submittedName>
        <fullName evidence="2">Uncharacterized protein</fullName>
    </submittedName>
</protein>
<evidence type="ECO:0000313" key="3">
    <source>
        <dbReference type="Proteomes" id="UP001162131"/>
    </source>
</evidence>
<sequence>MKRKGRPRKLEKHIKTDLKLNKRDKNKREKAKKSIDQSEIAEICKLPLEEMKEKALSLDISQQETIYQLLSQPPNWIKETANLHENFPDLSKSLPSHQKVSSKITHIISSIMISAGDVMPPNPQTVQILTEYIHKFIKAESLLPPNELKEKYSKLYKKLQDSKDLEKEIAFEDELEEESDEEMKEMDREANLSFERLEFNDLRTKDMNPEEYQQFSACRRTNFNSLGKKKFLKWSSCQHSFELLAQVAWEKIYSMAENAIRKRNHEGKLTIQSTAITPEELELV</sequence>
<feature type="compositionally biased region" description="Basic and acidic residues" evidence="1">
    <location>
        <begin position="13"/>
        <end position="34"/>
    </location>
</feature>